<evidence type="ECO:0000313" key="2">
    <source>
        <dbReference type="Proteomes" id="UP000003465"/>
    </source>
</evidence>
<name>A0A656GKU9_PSEA0</name>
<comment type="caution">
    <text evidence="1">The sequence shown here is derived from an EMBL/GenBank/DDBJ whole genome shotgun (WGS) entry which is preliminary data.</text>
</comment>
<evidence type="ECO:0000313" key="1">
    <source>
        <dbReference type="EMBL" id="EGH26131.1"/>
    </source>
</evidence>
<dbReference type="Proteomes" id="UP000003465">
    <property type="component" value="Unassembled WGS sequence"/>
</dbReference>
<dbReference type="AlphaFoldDB" id="A0A656GKU9"/>
<organism evidence="1 2">
    <name type="scientific">Pseudomonas amygdali pv. mori str. 301020</name>
    <dbReference type="NCBI Taxonomy" id="629261"/>
    <lineage>
        <taxon>Bacteria</taxon>
        <taxon>Pseudomonadati</taxon>
        <taxon>Pseudomonadota</taxon>
        <taxon>Gammaproteobacteria</taxon>
        <taxon>Pseudomonadales</taxon>
        <taxon>Pseudomonadaceae</taxon>
        <taxon>Pseudomonas</taxon>
        <taxon>Pseudomonas amygdali</taxon>
    </lineage>
</organism>
<gene>
    <name evidence="1" type="ORF">PSYMO_33767</name>
</gene>
<dbReference type="EMBL" id="AEAG01001941">
    <property type="protein sequence ID" value="EGH26131.1"/>
    <property type="molecule type" value="Genomic_DNA"/>
</dbReference>
<protein>
    <submittedName>
        <fullName evidence="1">Uncharacterized protein</fullName>
    </submittedName>
</protein>
<accession>A0A656GKU9</accession>
<proteinExistence type="predicted"/>
<sequence>MKYAFIKQRAGDYPQREYGVAIFLAPSESDVASEAADKPSDPAS</sequence>
<reference evidence="1 2" key="1">
    <citation type="journal article" date="2011" name="PLoS Pathog.">
        <title>Dynamic evolution of pathogenicity revealed by sequencing and comparative genomics of 19 Pseudomonas syringae isolates.</title>
        <authorList>
            <person name="Baltrus D.A."/>
            <person name="Nishimura M.T."/>
            <person name="Romanchuk A."/>
            <person name="Chang J.H."/>
            <person name="Mukhtar M.S."/>
            <person name="Cherkis K."/>
            <person name="Roach J."/>
            <person name="Grant S.R."/>
            <person name="Jones C.D."/>
            <person name="Dangl J.L."/>
        </authorList>
    </citation>
    <scope>NUCLEOTIDE SEQUENCE [LARGE SCALE GENOMIC DNA]</scope>
    <source>
        <strain evidence="1 2">301020</strain>
    </source>
</reference>